<feature type="binding site" evidence="2">
    <location>
        <position position="155"/>
    </location>
    <ligand>
        <name>ATP</name>
        <dbReference type="ChEBI" id="CHEBI:30616"/>
    </ligand>
</feature>
<accession>A0A8J7SKD8</accession>
<dbReference type="GO" id="GO:0000287">
    <property type="term" value="F:magnesium ion binding"/>
    <property type="evidence" value="ECO:0007669"/>
    <property type="project" value="UniProtKB-UniRule"/>
</dbReference>
<gene>
    <name evidence="2 5" type="primary">thiL</name>
    <name evidence="5" type="ORF">JIN82_10935</name>
</gene>
<keyword evidence="2" id="KW-0067">ATP-binding</keyword>
<feature type="binding site" evidence="2">
    <location>
        <position position="205"/>
    </location>
    <ligand>
        <name>Mg(2+)</name>
        <dbReference type="ChEBI" id="CHEBI:18420"/>
        <label>5</label>
    </ligand>
</feature>
<dbReference type="InterPro" id="IPR036676">
    <property type="entry name" value="PurM-like_C_sf"/>
</dbReference>
<comment type="miscellaneous">
    <text evidence="2">Reaction mechanism of ThiL seems to utilize a direct, inline transfer of the gamma-phosphate of ATP to TMP rather than a phosphorylated enzyme intermediate.</text>
</comment>
<evidence type="ECO:0000259" key="3">
    <source>
        <dbReference type="Pfam" id="PF00586"/>
    </source>
</evidence>
<dbReference type="Proteomes" id="UP000624703">
    <property type="component" value="Unassembled WGS sequence"/>
</dbReference>
<evidence type="ECO:0000256" key="1">
    <source>
        <dbReference type="ARBA" id="ARBA00022977"/>
    </source>
</evidence>
<feature type="binding site" evidence="2">
    <location>
        <position position="58"/>
    </location>
    <ligand>
        <name>substrate</name>
    </ligand>
</feature>
<dbReference type="NCBIfam" id="TIGR01379">
    <property type="entry name" value="thiL"/>
    <property type="match status" value="1"/>
</dbReference>
<comment type="caution">
    <text evidence="2">Lacks conserved residue(s) required for the propagation of feature annotation.</text>
</comment>
<dbReference type="UniPathway" id="UPA00060">
    <property type="reaction ID" value="UER00142"/>
</dbReference>
<dbReference type="Gene3D" id="3.90.650.10">
    <property type="entry name" value="PurM-like C-terminal domain"/>
    <property type="match status" value="1"/>
</dbReference>
<name>A0A8J7SKD8_9BACT</name>
<dbReference type="InterPro" id="IPR010918">
    <property type="entry name" value="PurM-like_C_dom"/>
</dbReference>
<dbReference type="CDD" id="cd02194">
    <property type="entry name" value="ThiL"/>
    <property type="match status" value="1"/>
</dbReference>
<evidence type="ECO:0000259" key="4">
    <source>
        <dbReference type="Pfam" id="PF02769"/>
    </source>
</evidence>
<dbReference type="SUPFAM" id="SSF55326">
    <property type="entry name" value="PurM N-terminal domain-like"/>
    <property type="match status" value="1"/>
</dbReference>
<feature type="binding site" evidence="2">
    <location>
        <position position="109"/>
    </location>
    <ligand>
        <name>ATP</name>
        <dbReference type="ChEBI" id="CHEBI:30616"/>
    </ligand>
</feature>
<comment type="similarity">
    <text evidence="2">Belongs to the thiamine-monophosphate kinase family.</text>
</comment>
<feature type="binding site" evidence="2">
    <location>
        <position position="245"/>
    </location>
    <ligand>
        <name>substrate</name>
    </ligand>
</feature>
<dbReference type="EC" id="2.7.4.16" evidence="2"/>
<feature type="domain" description="PurM-like C-terminal" evidence="4">
    <location>
        <begin position="175"/>
        <end position="253"/>
    </location>
</feature>
<dbReference type="PANTHER" id="PTHR30270">
    <property type="entry name" value="THIAMINE-MONOPHOSPHATE KINASE"/>
    <property type="match status" value="1"/>
</dbReference>
<dbReference type="InterPro" id="IPR016188">
    <property type="entry name" value="PurM-like_N"/>
</dbReference>
<dbReference type="InterPro" id="IPR006283">
    <property type="entry name" value="ThiL-like"/>
</dbReference>
<dbReference type="Gene3D" id="3.30.1330.10">
    <property type="entry name" value="PurM-like, N-terminal domain"/>
    <property type="match status" value="1"/>
</dbReference>
<dbReference type="GO" id="GO:0009030">
    <property type="term" value="F:thiamine-phosphate kinase activity"/>
    <property type="evidence" value="ECO:0007669"/>
    <property type="project" value="UniProtKB-UniRule"/>
</dbReference>
<dbReference type="Pfam" id="PF00586">
    <property type="entry name" value="AIRS"/>
    <property type="match status" value="1"/>
</dbReference>
<dbReference type="Pfam" id="PF02769">
    <property type="entry name" value="AIRS_C"/>
    <property type="match status" value="1"/>
</dbReference>
<dbReference type="GO" id="GO:0009228">
    <property type="term" value="P:thiamine biosynthetic process"/>
    <property type="evidence" value="ECO:0007669"/>
    <property type="project" value="UniProtKB-KW"/>
</dbReference>
<reference evidence="5" key="1">
    <citation type="submission" date="2021-01" db="EMBL/GenBank/DDBJ databases">
        <title>Modified the classification status of verrucomicrobia.</title>
        <authorList>
            <person name="Feng X."/>
        </authorList>
    </citation>
    <scope>NUCLEOTIDE SEQUENCE</scope>
    <source>
        <strain evidence="5">_KCTC 22039</strain>
    </source>
</reference>
<feature type="binding site" evidence="2">
    <location>
        <position position="79"/>
    </location>
    <ligand>
        <name>Mg(2+)</name>
        <dbReference type="ChEBI" id="CHEBI:18420"/>
        <label>3</label>
    </ligand>
</feature>
<dbReference type="SUPFAM" id="SSF56042">
    <property type="entry name" value="PurM C-terminal domain-like"/>
    <property type="match status" value="1"/>
</dbReference>
<proteinExistence type="inferred from homology"/>
<dbReference type="RefSeq" id="WP_200311685.1">
    <property type="nucleotide sequence ID" value="NZ_JAENIM010000041.1"/>
</dbReference>
<feature type="binding site" evidence="2">
    <location>
        <position position="202"/>
    </location>
    <ligand>
        <name>Mg(2+)</name>
        <dbReference type="ChEBI" id="CHEBI:18420"/>
        <label>3</label>
    </ligand>
</feature>
<keyword evidence="2" id="KW-0479">Metal-binding</keyword>
<evidence type="ECO:0000313" key="5">
    <source>
        <dbReference type="EMBL" id="MBK1791666.1"/>
    </source>
</evidence>
<dbReference type="EMBL" id="JAENIM010000041">
    <property type="protein sequence ID" value="MBK1791666.1"/>
    <property type="molecule type" value="Genomic_DNA"/>
</dbReference>
<dbReference type="GO" id="GO:0009229">
    <property type="term" value="P:thiamine diphosphate biosynthetic process"/>
    <property type="evidence" value="ECO:0007669"/>
    <property type="project" value="UniProtKB-UniRule"/>
</dbReference>
<feature type="binding site" evidence="2">
    <location>
        <position position="50"/>
    </location>
    <ligand>
        <name>Mg(2+)</name>
        <dbReference type="ChEBI" id="CHEBI:18420"/>
        <label>1</label>
    </ligand>
</feature>
<keyword evidence="2" id="KW-0547">Nucleotide-binding</keyword>
<feature type="binding site" evidence="2">
    <location>
        <position position="79"/>
    </location>
    <ligand>
        <name>Mg(2+)</name>
        <dbReference type="ChEBI" id="CHEBI:18420"/>
        <label>2</label>
    </ligand>
</feature>
<organism evidence="5 6">
    <name type="scientific">Persicirhabdus sediminis</name>
    <dbReference type="NCBI Taxonomy" id="454144"/>
    <lineage>
        <taxon>Bacteria</taxon>
        <taxon>Pseudomonadati</taxon>
        <taxon>Verrucomicrobiota</taxon>
        <taxon>Verrucomicrobiia</taxon>
        <taxon>Verrucomicrobiales</taxon>
        <taxon>Verrucomicrobiaceae</taxon>
        <taxon>Persicirhabdus</taxon>
    </lineage>
</organism>
<dbReference type="InterPro" id="IPR036921">
    <property type="entry name" value="PurM-like_N_sf"/>
</dbReference>
<dbReference type="HAMAP" id="MF_02128">
    <property type="entry name" value="TMP_kinase"/>
    <property type="match status" value="1"/>
</dbReference>
<evidence type="ECO:0000313" key="6">
    <source>
        <dbReference type="Proteomes" id="UP000624703"/>
    </source>
</evidence>
<dbReference type="PIRSF" id="PIRSF005303">
    <property type="entry name" value="Thiam_monoph_kin"/>
    <property type="match status" value="1"/>
</dbReference>
<feature type="binding site" evidence="2">
    <location>
        <position position="51"/>
    </location>
    <ligand>
        <name>Mg(2+)</name>
        <dbReference type="ChEBI" id="CHEBI:18420"/>
        <label>2</label>
    </ligand>
</feature>
<feature type="binding site" evidence="2">
    <location>
        <position position="292"/>
    </location>
    <ligand>
        <name>substrate</name>
    </ligand>
</feature>
<dbReference type="GO" id="GO:0005524">
    <property type="term" value="F:ATP binding"/>
    <property type="evidence" value="ECO:0007669"/>
    <property type="project" value="UniProtKB-UniRule"/>
</dbReference>
<keyword evidence="2 5" id="KW-0808">Transferase</keyword>
<keyword evidence="1 2" id="KW-0784">Thiamine biosynthesis</keyword>
<feature type="binding site" evidence="2">
    <location>
        <position position="33"/>
    </location>
    <ligand>
        <name>Mg(2+)</name>
        <dbReference type="ChEBI" id="CHEBI:18420"/>
        <label>3</label>
    </ligand>
</feature>
<keyword evidence="2" id="KW-0460">Magnesium</keyword>
<feature type="binding site" evidence="2">
    <location>
        <position position="204"/>
    </location>
    <ligand>
        <name>ATP</name>
        <dbReference type="ChEBI" id="CHEBI:30616"/>
    </ligand>
</feature>
<sequence length="298" mass="31855">MQEVNELGEDALIGKLTENWTTGSGVVVGVGDDCAVVESADPHTYTLLKTDAVIEGVHFLADENYQRVGWKALARVVSDFAAMGGWGDFYLVTLALPADFAVDKVSALYRGLEICAQKFGGQLVGGETSSVPAGSAAVISIAGTGRVKRDQLVKRTGATAGDVIYVTGQLGGSIRGKHLDFEPRVEAASWLAENFLPNSMMDLSDGLAKDLPRLADYSSCGYQLDFENIPLSEGCELSQALNDGEDYELLLTQPAEVVDELELAWDLAFPDLQLSRIGICTSEPSDQLAGGWGHFSNK</sequence>
<comment type="function">
    <text evidence="2">Catalyzes the ATP-dependent phosphorylation of thiamine-monophosphate (TMP) to form thiamine-pyrophosphate (TPP), the active form of vitamin B1.</text>
</comment>
<feature type="binding site" evidence="2">
    <location>
        <position position="51"/>
    </location>
    <ligand>
        <name>Mg(2+)</name>
        <dbReference type="ChEBI" id="CHEBI:18420"/>
        <label>1</label>
    </ligand>
</feature>
<feature type="binding site" evidence="2">
    <location>
        <position position="79"/>
    </location>
    <ligand>
        <name>Mg(2+)</name>
        <dbReference type="ChEBI" id="CHEBI:18420"/>
        <label>4</label>
    </ligand>
</feature>
<keyword evidence="6" id="KW-1185">Reference proteome</keyword>
<keyword evidence="2 5" id="KW-0418">Kinase</keyword>
<dbReference type="AlphaFoldDB" id="A0A8J7SKD8"/>
<comment type="pathway">
    <text evidence="2">Cofactor biosynthesis; thiamine diphosphate biosynthesis; thiamine diphosphate from thiamine phosphate: step 1/1.</text>
</comment>
<protein>
    <recommendedName>
        <fullName evidence="2">Thiamine-monophosphate kinase</fullName>
        <shortName evidence="2">TMP kinase</shortName>
        <shortName evidence="2">Thiamine-phosphate kinase</shortName>
        <ecNumber evidence="2">2.7.4.16</ecNumber>
    </recommendedName>
</protein>
<feature type="binding site" evidence="2">
    <location>
        <position position="33"/>
    </location>
    <ligand>
        <name>Mg(2+)</name>
        <dbReference type="ChEBI" id="CHEBI:18420"/>
        <label>4</label>
    </ligand>
</feature>
<evidence type="ECO:0000256" key="2">
    <source>
        <dbReference type="HAMAP-Rule" id="MF_02128"/>
    </source>
</evidence>
<comment type="caution">
    <text evidence="5">The sequence shown here is derived from an EMBL/GenBank/DDBJ whole genome shotgun (WGS) entry which is preliminary data.</text>
</comment>
<comment type="catalytic activity">
    <reaction evidence="2">
        <text>thiamine phosphate + ATP = thiamine diphosphate + ADP</text>
        <dbReference type="Rhea" id="RHEA:15913"/>
        <dbReference type="ChEBI" id="CHEBI:30616"/>
        <dbReference type="ChEBI" id="CHEBI:37575"/>
        <dbReference type="ChEBI" id="CHEBI:58937"/>
        <dbReference type="ChEBI" id="CHEBI:456216"/>
        <dbReference type="EC" id="2.7.4.16"/>
    </reaction>
</comment>
<feature type="domain" description="PurM-like N-terminal" evidence="3">
    <location>
        <begin position="31"/>
        <end position="147"/>
    </location>
</feature>
<dbReference type="PANTHER" id="PTHR30270:SF0">
    <property type="entry name" value="THIAMINE-MONOPHOSPHATE KINASE"/>
    <property type="match status" value="1"/>
</dbReference>